<evidence type="ECO:0000256" key="4">
    <source>
        <dbReference type="SAM" id="MobiDB-lite"/>
    </source>
</evidence>
<feature type="domain" description="PWWP" evidence="5">
    <location>
        <begin position="15"/>
        <end position="50"/>
    </location>
</feature>
<dbReference type="PANTHER" id="PTHR46453">
    <property type="entry name" value="PROTEIN KINASE C-BINDING PROTEIN 1"/>
    <property type="match status" value="1"/>
</dbReference>
<proteinExistence type="predicted"/>
<feature type="compositionally biased region" description="Polar residues" evidence="4">
    <location>
        <begin position="175"/>
        <end position="193"/>
    </location>
</feature>
<dbReference type="Proteomes" id="UP000728185">
    <property type="component" value="Unassembled WGS sequence"/>
</dbReference>
<evidence type="ECO:0000256" key="2">
    <source>
        <dbReference type="ARBA" id="ARBA00022771"/>
    </source>
</evidence>
<comment type="caution">
    <text evidence="6">The sequence shown here is derived from an EMBL/GenBank/DDBJ whole genome shotgun (WGS) entry which is preliminary data.</text>
</comment>
<keyword evidence="2" id="KW-0863">Zinc-finger</keyword>
<dbReference type="OrthoDB" id="6272564at2759"/>
<dbReference type="PROSITE" id="PS50812">
    <property type="entry name" value="PWWP"/>
    <property type="match status" value="1"/>
</dbReference>
<feature type="region of interest" description="Disordered" evidence="4">
    <location>
        <begin position="61"/>
        <end position="92"/>
    </location>
</feature>
<evidence type="ECO:0000259" key="5">
    <source>
        <dbReference type="PROSITE" id="PS50812"/>
    </source>
</evidence>
<gene>
    <name evidence="6" type="ORF">FBUS_10745</name>
</gene>
<evidence type="ECO:0000256" key="1">
    <source>
        <dbReference type="ARBA" id="ARBA00022723"/>
    </source>
</evidence>
<sequence length="504" mass="55740">SVDHTVVPSSLQDVLHPLVWVRLEYYPRWPAKVMAVVTHEMLVTFFGDYDVTMAPHGSARIHADSRTGRSPFPLGPNAPGTTAEGHTSNDHSFRCASPLTGTSCAINKGARSNPRSSSQLTVDANYKQALAELDYHMAQIKQRYPSFKLPTTSTEFTQRFYAQFQKIYGPRAVKSGTNTGKSPENSTRAHSANTAAVTETATPATLAVPEKSQSAISATDNLKPVLARTATGLLKVSSTRNTADSIAPTEEEKAPGASDCDPQLPSEMSRPSSSAPVVMLKIDVSERPSSDEARPEPEPELKDDLDRPPTVLQPITVIGRQDDSDSIDEVHALLERMRTQFQESLQFLEEKWHSAHANDERKQSVARDPPVLTPATVETEVQTDLEPAAKKSRRGRSPVSRDTVPKVMDASTITKHVSAPLTPIQAVMMEGEITRLELENQRLNLLLAFTRAEMAFEMRHRIAELRRVWNFEVTAVLEAASSIWEQDLIRIVDAVKRKQWVSFC</sequence>
<keyword evidence="7" id="KW-1185">Reference proteome</keyword>
<name>A0A8E0RK70_9TREM</name>
<feature type="region of interest" description="Disordered" evidence="4">
    <location>
        <begin position="240"/>
        <end position="309"/>
    </location>
</feature>
<dbReference type="SUPFAM" id="SSF63748">
    <property type="entry name" value="Tudor/PWWP/MBT"/>
    <property type="match status" value="1"/>
</dbReference>
<accession>A0A8E0RK70</accession>
<feature type="compositionally biased region" description="Basic and acidic residues" evidence="4">
    <location>
        <begin position="356"/>
        <end position="365"/>
    </location>
</feature>
<dbReference type="InterPro" id="IPR000313">
    <property type="entry name" value="PWWP_dom"/>
</dbReference>
<feature type="compositionally biased region" description="Low complexity" evidence="4">
    <location>
        <begin position="194"/>
        <end position="210"/>
    </location>
</feature>
<evidence type="ECO:0000313" key="7">
    <source>
        <dbReference type="Proteomes" id="UP000728185"/>
    </source>
</evidence>
<feature type="region of interest" description="Disordered" evidence="4">
    <location>
        <begin position="172"/>
        <end position="216"/>
    </location>
</feature>
<feature type="non-terminal residue" evidence="6">
    <location>
        <position position="1"/>
    </location>
</feature>
<dbReference type="AlphaFoldDB" id="A0A8E0RK70"/>
<dbReference type="EMBL" id="LUCM01010465">
    <property type="protein sequence ID" value="KAA0185421.1"/>
    <property type="molecule type" value="Genomic_DNA"/>
</dbReference>
<organism evidence="6 7">
    <name type="scientific">Fasciolopsis buskii</name>
    <dbReference type="NCBI Taxonomy" id="27845"/>
    <lineage>
        <taxon>Eukaryota</taxon>
        <taxon>Metazoa</taxon>
        <taxon>Spiralia</taxon>
        <taxon>Lophotrochozoa</taxon>
        <taxon>Platyhelminthes</taxon>
        <taxon>Trematoda</taxon>
        <taxon>Digenea</taxon>
        <taxon>Plagiorchiida</taxon>
        <taxon>Echinostomata</taxon>
        <taxon>Echinostomatoidea</taxon>
        <taxon>Fasciolidae</taxon>
        <taxon>Fasciolopsis</taxon>
    </lineage>
</organism>
<reference evidence="6" key="1">
    <citation type="submission" date="2019-05" db="EMBL/GenBank/DDBJ databases">
        <title>Annotation for the trematode Fasciolopsis buski.</title>
        <authorList>
            <person name="Choi Y.-J."/>
        </authorList>
    </citation>
    <scope>NUCLEOTIDE SEQUENCE</scope>
    <source>
        <strain evidence="6">HT</strain>
        <tissue evidence="6">Whole worm</tissue>
    </source>
</reference>
<feature type="compositionally biased region" description="Basic and acidic residues" evidence="4">
    <location>
        <begin position="283"/>
        <end position="307"/>
    </location>
</feature>
<dbReference type="GO" id="GO:0005634">
    <property type="term" value="C:nucleus"/>
    <property type="evidence" value="ECO:0007669"/>
    <property type="project" value="TreeGrafter"/>
</dbReference>
<keyword evidence="1" id="KW-0479">Metal-binding</keyword>
<protein>
    <recommendedName>
        <fullName evidence="5">PWWP domain-containing protein</fullName>
    </recommendedName>
</protein>
<dbReference type="GO" id="GO:0005737">
    <property type="term" value="C:cytoplasm"/>
    <property type="evidence" value="ECO:0007669"/>
    <property type="project" value="TreeGrafter"/>
</dbReference>
<keyword evidence="3" id="KW-0862">Zinc</keyword>
<dbReference type="PANTHER" id="PTHR46453:SF4">
    <property type="entry name" value="PHD FINGER PROTEIN 24"/>
    <property type="match status" value="1"/>
</dbReference>
<evidence type="ECO:0000256" key="3">
    <source>
        <dbReference type="ARBA" id="ARBA00022833"/>
    </source>
</evidence>
<dbReference type="GO" id="GO:0003714">
    <property type="term" value="F:transcription corepressor activity"/>
    <property type="evidence" value="ECO:0007669"/>
    <property type="project" value="TreeGrafter"/>
</dbReference>
<feature type="region of interest" description="Disordered" evidence="4">
    <location>
        <begin position="356"/>
        <end position="403"/>
    </location>
</feature>
<dbReference type="Gene3D" id="2.30.30.140">
    <property type="match status" value="1"/>
</dbReference>
<dbReference type="GO" id="GO:0008270">
    <property type="term" value="F:zinc ion binding"/>
    <property type="evidence" value="ECO:0007669"/>
    <property type="project" value="UniProtKB-KW"/>
</dbReference>
<evidence type="ECO:0000313" key="6">
    <source>
        <dbReference type="EMBL" id="KAA0185421.1"/>
    </source>
</evidence>